<protein>
    <recommendedName>
        <fullName evidence="1">Immunity MXAN-0049 protein domain-containing protein</fullName>
    </recommendedName>
</protein>
<dbReference type="InterPro" id="IPR012433">
    <property type="entry name" value="Imm11"/>
</dbReference>
<dbReference type="Proteomes" id="UP000825078">
    <property type="component" value="Chromosome"/>
</dbReference>
<accession>A0AAD1KBM0</accession>
<evidence type="ECO:0000313" key="3">
    <source>
        <dbReference type="Proteomes" id="UP000825078"/>
    </source>
</evidence>
<proteinExistence type="predicted"/>
<organism evidence="2 3">
    <name type="scientific">Shewanella algae</name>
    <dbReference type="NCBI Taxonomy" id="38313"/>
    <lineage>
        <taxon>Bacteria</taxon>
        <taxon>Pseudomonadati</taxon>
        <taxon>Pseudomonadota</taxon>
        <taxon>Gammaproteobacteria</taxon>
        <taxon>Alteromonadales</taxon>
        <taxon>Shewanellaceae</taxon>
        <taxon>Shewanella</taxon>
    </lineage>
</organism>
<dbReference type="Pfam" id="PF07791">
    <property type="entry name" value="Imm11"/>
    <property type="match status" value="1"/>
</dbReference>
<evidence type="ECO:0000313" key="2">
    <source>
        <dbReference type="EMBL" id="BCV46401.1"/>
    </source>
</evidence>
<dbReference type="RefSeq" id="WP_221054978.1">
    <property type="nucleotide sequence ID" value="NZ_AP024613.1"/>
</dbReference>
<dbReference type="AlphaFoldDB" id="A0AAD1KBM0"/>
<evidence type="ECO:0000259" key="1">
    <source>
        <dbReference type="Pfam" id="PF07791"/>
    </source>
</evidence>
<name>A0AAD1KBM0_9GAMM</name>
<dbReference type="EMBL" id="AP024613">
    <property type="protein sequence ID" value="BCV46401.1"/>
    <property type="molecule type" value="Genomic_DNA"/>
</dbReference>
<feature type="domain" description="Immunity MXAN-0049 protein" evidence="1">
    <location>
        <begin position="45"/>
        <end position="200"/>
    </location>
</feature>
<gene>
    <name evidence="2" type="ORF">TUM17379_34190</name>
</gene>
<reference evidence="2" key="1">
    <citation type="submission" date="2021-05" db="EMBL/GenBank/DDBJ databases">
        <title>Molecular characterization for Shewanella algae harboring chromosomal blaOXA-55-like strains isolated from clinical and environment sample.</title>
        <authorList>
            <person name="Ohama Y."/>
            <person name="Aoki K."/>
            <person name="Harada S."/>
            <person name="Moriya K."/>
            <person name="Ishii Y."/>
            <person name="Tateda K."/>
        </authorList>
    </citation>
    <scope>NUCLEOTIDE SEQUENCE</scope>
    <source>
        <strain evidence="2">TUM17379</strain>
    </source>
</reference>
<sequence length="208" mass="23994">MNIHEESYYIVYPDYEFDEYKTDLIPTPDTANTNWDFEKLNVESETLSFVSKNDNLNFLMEDYALAFSVPNFIVTSKLKELIESGLYGSQFVPAIIQDKQNNSVKGLWALNTFKTLNCIDLNRSKFYMPGNGSTNIDGFTIHADMDNYRFREDILDAIPEAERLIFQVAGTSLGEIFVHQKVVDIFKEHNVKGINFFKVSEFVDGEQY</sequence>